<name>A0A9D4Z1A9_CHLVU</name>
<comment type="caution">
    <text evidence="2">The sequence shown here is derived from an EMBL/GenBank/DDBJ whole genome shotgun (WGS) entry which is preliminary data.</text>
</comment>
<feature type="region of interest" description="Disordered" evidence="1">
    <location>
        <begin position="227"/>
        <end position="271"/>
    </location>
</feature>
<dbReference type="AlphaFoldDB" id="A0A9D4Z1A9"/>
<feature type="compositionally biased region" description="Low complexity" evidence="1">
    <location>
        <begin position="241"/>
        <end position="271"/>
    </location>
</feature>
<gene>
    <name evidence="2" type="ORF">D9Q98_000087</name>
</gene>
<feature type="region of interest" description="Disordered" evidence="1">
    <location>
        <begin position="339"/>
        <end position="372"/>
    </location>
</feature>
<dbReference type="EMBL" id="SIDB01000001">
    <property type="protein sequence ID" value="KAI3437635.1"/>
    <property type="molecule type" value="Genomic_DNA"/>
</dbReference>
<accession>A0A9D4Z1A9</accession>
<feature type="compositionally biased region" description="Low complexity" evidence="1">
    <location>
        <begin position="356"/>
        <end position="367"/>
    </location>
</feature>
<evidence type="ECO:0000313" key="2">
    <source>
        <dbReference type="EMBL" id="KAI3437635.1"/>
    </source>
</evidence>
<feature type="region of interest" description="Disordered" evidence="1">
    <location>
        <begin position="137"/>
        <end position="160"/>
    </location>
</feature>
<protein>
    <submittedName>
        <fullName evidence="2">Uncharacterized protein</fullName>
    </submittedName>
</protein>
<organism evidence="2 3">
    <name type="scientific">Chlorella vulgaris</name>
    <name type="common">Green alga</name>
    <dbReference type="NCBI Taxonomy" id="3077"/>
    <lineage>
        <taxon>Eukaryota</taxon>
        <taxon>Viridiplantae</taxon>
        <taxon>Chlorophyta</taxon>
        <taxon>core chlorophytes</taxon>
        <taxon>Trebouxiophyceae</taxon>
        <taxon>Chlorellales</taxon>
        <taxon>Chlorellaceae</taxon>
        <taxon>Chlorella clade</taxon>
        <taxon>Chlorella</taxon>
    </lineage>
</organism>
<sequence>MNTNCHDCPLYYLYFAQSVCEPCGVAASAGAPAAACGSHACVSLEVQAGSRVSLNLEAGGSIVLRLAAPEGAPLSITLTAGGGCNGVSSDLHGPAPTATGSEAARSEPAFAAGIPSAAAAAPAQAAEAEAACAPADAPLPSSGSLDHSASFGGTPVHAPPTATTPSLSIYDAHWDRADLAPDWRLKVIQRGRLLREARLGDEAGALLRICKASRTVVLLGGLVNSGAEEEAPCSSSDDTDSTSSGGSTSSSGGSSSGSSSSSDRTRGSSGSVWRLTAPQLARLCRMLNRATTETLCGVRLWSRRGAGLLRPQLLPGAAAALLAAGRAQAPAVAVAAQVPPRASSGEGGDDVYGAKAQDSSQSADSSDVGVQGAVEHREAEGAAGARTDQQQAEDEAAGLEASFELLELEEAAGFQQQQQLEVVGSGQHATPVSSPAALLHELRAAVPLRCPTLKRSSAAGLRSTEAARACSPRSADSRALLSQLSLLQAEAAAAMTGDD</sequence>
<proteinExistence type="predicted"/>
<keyword evidence="3" id="KW-1185">Reference proteome</keyword>
<dbReference type="Proteomes" id="UP001055712">
    <property type="component" value="Unassembled WGS sequence"/>
</dbReference>
<evidence type="ECO:0000256" key="1">
    <source>
        <dbReference type="SAM" id="MobiDB-lite"/>
    </source>
</evidence>
<evidence type="ECO:0000313" key="3">
    <source>
        <dbReference type="Proteomes" id="UP001055712"/>
    </source>
</evidence>
<reference evidence="2" key="2">
    <citation type="submission" date="2020-11" db="EMBL/GenBank/DDBJ databases">
        <authorList>
            <person name="Cecchin M."/>
            <person name="Marcolungo L."/>
            <person name="Rossato M."/>
            <person name="Girolomoni L."/>
            <person name="Cosentino E."/>
            <person name="Cuine S."/>
            <person name="Li-Beisson Y."/>
            <person name="Delledonne M."/>
            <person name="Ballottari M."/>
        </authorList>
    </citation>
    <scope>NUCLEOTIDE SEQUENCE</scope>
    <source>
        <strain evidence="2">211/11P</strain>
        <tissue evidence="2">Whole cell</tissue>
    </source>
</reference>
<reference evidence="2" key="1">
    <citation type="journal article" date="2019" name="Plant J.">
        <title>Chlorella vulgaris genome assembly and annotation reveals the molecular basis for metabolic acclimation to high light conditions.</title>
        <authorList>
            <person name="Cecchin M."/>
            <person name="Marcolungo L."/>
            <person name="Rossato M."/>
            <person name="Girolomoni L."/>
            <person name="Cosentino E."/>
            <person name="Cuine S."/>
            <person name="Li-Beisson Y."/>
            <person name="Delledonne M."/>
            <person name="Ballottari M."/>
        </authorList>
    </citation>
    <scope>NUCLEOTIDE SEQUENCE</scope>
    <source>
        <strain evidence="2">211/11P</strain>
    </source>
</reference>